<feature type="compositionally biased region" description="Polar residues" evidence="1">
    <location>
        <begin position="234"/>
        <end position="254"/>
    </location>
</feature>
<evidence type="ECO:0000313" key="3">
    <source>
        <dbReference type="Proteomes" id="UP000313359"/>
    </source>
</evidence>
<evidence type="ECO:0000256" key="1">
    <source>
        <dbReference type="SAM" id="MobiDB-lite"/>
    </source>
</evidence>
<dbReference type="Proteomes" id="UP000313359">
    <property type="component" value="Unassembled WGS sequence"/>
</dbReference>
<feature type="compositionally biased region" description="Basic residues" evidence="1">
    <location>
        <begin position="441"/>
        <end position="451"/>
    </location>
</feature>
<feature type="compositionally biased region" description="Basic and acidic residues" evidence="1">
    <location>
        <begin position="419"/>
        <end position="440"/>
    </location>
</feature>
<protein>
    <submittedName>
        <fullName evidence="2">Uncharacterized protein</fullName>
    </submittedName>
</protein>
<sequence>MPPKNYYNPSLHKYAALRMDPVATVGAVSGADKQALDAARAIQPKTYLVYIDKSVIPADSSRPWGCYSVMPVASSLRPADEEHRDKPTIGPLPIAPNADHLLARVPLETKPAFPFYNCYHWDRTALTVRVRAHPSGWDEHAATALCDPGQLASYFSSDDKAAPKSARQLRFEAGMAANKWIEAPLVGTIPPPNNPDGTPTHPSAYPDRWNMDQPLFLVVGGSFPEHPSEWPQGTPFTQPTLSYAHQTTPQSTRIAATRRDNEPSASTSESGEADTRSGGSRSTANTSVDSFAESLHVLQAVTALPDLREQAEDADLLPVVDMWYELTAHLAQGEIPSPLDFYRERHEIVKIVREARKRAADRQPDTPAAAATVVPAEYAESPQPAELQLVEPTESAGPSRPADYAQPTGLAKPVQAEHATLDDPAHSQSDHEEAGLEPRKPKPRRVRPLKNLRQLRQRALNLLERAATAARPMRSRFAF</sequence>
<name>A0A5C2S4N9_9APHY</name>
<feature type="compositionally biased region" description="Polar residues" evidence="1">
    <location>
        <begin position="277"/>
        <end position="286"/>
    </location>
</feature>
<accession>A0A5C2S4N9</accession>
<feature type="region of interest" description="Disordered" evidence="1">
    <location>
        <begin position="223"/>
        <end position="286"/>
    </location>
</feature>
<dbReference type="AlphaFoldDB" id="A0A5C2S4N9"/>
<dbReference type="OrthoDB" id="2930792at2759"/>
<evidence type="ECO:0000313" key="2">
    <source>
        <dbReference type="EMBL" id="RPD57864.1"/>
    </source>
</evidence>
<keyword evidence="3" id="KW-1185">Reference proteome</keyword>
<gene>
    <name evidence="2" type="ORF">L227DRAFT_529601</name>
</gene>
<feature type="compositionally biased region" description="Low complexity" evidence="1">
    <location>
        <begin position="366"/>
        <end position="376"/>
    </location>
</feature>
<organism evidence="2 3">
    <name type="scientific">Lentinus tigrinus ALCF2SS1-6</name>
    <dbReference type="NCBI Taxonomy" id="1328759"/>
    <lineage>
        <taxon>Eukaryota</taxon>
        <taxon>Fungi</taxon>
        <taxon>Dikarya</taxon>
        <taxon>Basidiomycota</taxon>
        <taxon>Agaricomycotina</taxon>
        <taxon>Agaricomycetes</taxon>
        <taxon>Polyporales</taxon>
        <taxon>Polyporaceae</taxon>
        <taxon>Lentinus</taxon>
    </lineage>
</organism>
<dbReference type="EMBL" id="ML122278">
    <property type="protein sequence ID" value="RPD57864.1"/>
    <property type="molecule type" value="Genomic_DNA"/>
</dbReference>
<reference evidence="2" key="1">
    <citation type="journal article" date="2018" name="Genome Biol. Evol.">
        <title>Genomics and development of Lentinus tigrinus, a white-rot wood-decaying mushroom with dimorphic fruiting bodies.</title>
        <authorList>
            <person name="Wu B."/>
            <person name="Xu Z."/>
            <person name="Knudson A."/>
            <person name="Carlson A."/>
            <person name="Chen N."/>
            <person name="Kovaka S."/>
            <person name="LaButti K."/>
            <person name="Lipzen A."/>
            <person name="Pennachio C."/>
            <person name="Riley R."/>
            <person name="Schakwitz W."/>
            <person name="Umezawa K."/>
            <person name="Ohm R.A."/>
            <person name="Grigoriev I.V."/>
            <person name="Nagy L.G."/>
            <person name="Gibbons J."/>
            <person name="Hibbett D."/>
        </authorList>
    </citation>
    <scope>NUCLEOTIDE SEQUENCE [LARGE SCALE GENOMIC DNA]</scope>
    <source>
        <strain evidence="2">ALCF2SS1-6</strain>
    </source>
</reference>
<feature type="region of interest" description="Disordered" evidence="1">
    <location>
        <begin position="357"/>
        <end position="451"/>
    </location>
</feature>
<proteinExistence type="predicted"/>